<dbReference type="Pfam" id="PF01529">
    <property type="entry name" value="DHHC"/>
    <property type="match status" value="1"/>
</dbReference>
<dbReference type="PANTHER" id="PTHR22883:SF203">
    <property type="entry name" value="PALMITOYLTRANSFERASE"/>
    <property type="match status" value="1"/>
</dbReference>
<dbReference type="AlphaFoldDB" id="A0A7J6L1L5"/>
<gene>
    <name evidence="9" type="ORF">FOL47_010728</name>
</gene>
<evidence type="ECO:0000259" key="8">
    <source>
        <dbReference type="Pfam" id="PF01529"/>
    </source>
</evidence>
<keyword evidence="4 7" id="KW-1133">Transmembrane helix</keyword>
<keyword evidence="5 7" id="KW-0472">Membrane</keyword>
<dbReference type="GO" id="GO:0016020">
    <property type="term" value="C:membrane"/>
    <property type="evidence" value="ECO:0007669"/>
    <property type="project" value="UniProtKB-SubCell"/>
</dbReference>
<dbReference type="EMBL" id="JAAPAO010000858">
    <property type="protein sequence ID" value="KAF4653047.1"/>
    <property type="molecule type" value="Genomic_DNA"/>
</dbReference>
<evidence type="ECO:0000256" key="2">
    <source>
        <dbReference type="ARBA" id="ARBA00022679"/>
    </source>
</evidence>
<dbReference type="GO" id="GO:0005794">
    <property type="term" value="C:Golgi apparatus"/>
    <property type="evidence" value="ECO:0007669"/>
    <property type="project" value="TreeGrafter"/>
</dbReference>
<comment type="caution">
    <text evidence="9">The sequence shown here is derived from an EMBL/GenBank/DDBJ whole genome shotgun (WGS) entry which is preliminary data.</text>
</comment>
<feature type="transmembrane region" description="Helical" evidence="7">
    <location>
        <begin position="51"/>
        <end position="71"/>
    </location>
</feature>
<feature type="transmembrane region" description="Helical" evidence="7">
    <location>
        <begin position="218"/>
        <end position="247"/>
    </location>
</feature>
<proteinExistence type="inferred from homology"/>
<evidence type="ECO:0000256" key="1">
    <source>
        <dbReference type="ARBA" id="ARBA00004141"/>
    </source>
</evidence>
<keyword evidence="6 7" id="KW-0012">Acyltransferase</keyword>
<evidence type="ECO:0000256" key="4">
    <source>
        <dbReference type="ARBA" id="ARBA00022989"/>
    </source>
</evidence>
<feature type="transmembrane region" description="Helical" evidence="7">
    <location>
        <begin position="167"/>
        <end position="197"/>
    </location>
</feature>
<dbReference type="GO" id="GO:0006612">
    <property type="term" value="P:protein targeting to membrane"/>
    <property type="evidence" value="ECO:0007669"/>
    <property type="project" value="TreeGrafter"/>
</dbReference>
<accession>A0A7J6L1L5</accession>
<evidence type="ECO:0000313" key="9">
    <source>
        <dbReference type="EMBL" id="KAF4653047.1"/>
    </source>
</evidence>
<keyword evidence="2 7" id="KW-0808">Transferase</keyword>
<organism evidence="9 10">
    <name type="scientific">Perkinsus chesapeaki</name>
    <name type="common">Clam parasite</name>
    <name type="synonym">Perkinsus andrewsi</name>
    <dbReference type="NCBI Taxonomy" id="330153"/>
    <lineage>
        <taxon>Eukaryota</taxon>
        <taxon>Sar</taxon>
        <taxon>Alveolata</taxon>
        <taxon>Perkinsozoa</taxon>
        <taxon>Perkinsea</taxon>
        <taxon>Perkinsida</taxon>
        <taxon>Perkinsidae</taxon>
        <taxon>Perkinsus</taxon>
    </lineage>
</organism>
<keyword evidence="3 7" id="KW-0812">Transmembrane</keyword>
<comment type="catalytic activity">
    <reaction evidence="7">
        <text>L-cysteinyl-[protein] + hexadecanoyl-CoA = S-hexadecanoyl-L-cysteinyl-[protein] + CoA</text>
        <dbReference type="Rhea" id="RHEA:36683"/>
        <dbReference type="Rhea" id="RHEA-COMP:10131"/>
        <dbReference type="Rhea" id="RHEA-COMP:11032"/>
        <dbReference type="ChEBI" id="CHEBI:29950"/>
        <dbReference type="ChEBI" id="CHEBI:57287"/>
        <dbReference type="ChEBI" id="CHEBI:57379"/>
        <dbReference type="ChEBI" id="CHEBI:74151"/>
        <dbReference type="EC" id="2.3.1.225"/>
    </reaction>
</comment>
<comment type="subcellular location">
    <subcellularLocation>
        <location evidence="1">Membrane</location>
        <topology evidence="1">Multi-pass membrane protein</topology>
    </subcellularLocation>
</comment>
<comment type="domain">
    <text evidence="7">The DHHC domain is required for palmitoyltransferase activity.</text>
</comment>
<feature type="transmembrane region" description="Helical" evidence="7">
    <location>
        <begin position="78"/>
        <end position="99"/>
    </location>
</feature>
<dbReference type="GO" id="GO:0005783">
    <property type="term" value="C:endoplasmic reticulum"/>
    <property type="evidence" value="ECO:0007669"/>
    <property type="project" value="TreeGrafter"/>
</dbReference>
<sequence length="362" mass="40457">MSLDLKAAANELRESGKAFDPPAPHDLRKSRYDTTLPRTNGFSRPLSTLQMLSWGVFGVDVVLAATVMLPLCLADGRWYNLLIFTVWIASAIGMILSAYKATACDPRDKTVSLEGSSSSSTDSKRFCHLCRRLVNIDAKHCRKCDKCVGDFDHHCEWLNNCIGRSNYILFIYATVAAITFTLALTTFSLVELGFVIAEGSISSVQRWRQVYSSVTEETVIGCSLLILALNLPLGICTLQLGLFHAFLAYKGLTTYEYIMYKINGEQAERSTPPQGRKVWKRFQSLPSLFDWFVFAGSSRRKRDEPNEIRRSPRLLAVPIDNRDGAASRCSSRGSSRVADSIEVVIGTPTNRRSEEEEEQIKS</sequence>
<evidence type="ECO:0000256" key="7">
    <source>
        <dbReference type="RuleBase" id="RU079119"/>
    </source>
</evidence>
<evidence type="ECO:0000256" key="5">
    <source>
        <dbReference type="ARBA" id="ARBA00023136"/>
    </source>
</evidence>
<reference evidence="9 10" key="1">
    <citation type="submission" date="2020-04" db="EMBL/GenBank/DDBJ databases">
        <title>Perkinsus chesapeaki whole genome sequence.</title>
        <authorList>
            <person name="Bogema D.R."/>
        </authorList>
    </citation>
    <scope>NUCLEOTIDE SEQUENCE [LARGE SCALE GENOMIC DNA]</scope>
    <source>
        <strain evidence="9">ATCC PRA-425</strain>
    </source>
</reference>
<dbReference type="Proteomes" id="UP000591131">
    <property type="component" value="Unassembled WGS sequence"/>
</dbReference>
<evidence type="ECO:0000313" key="10">
    <source>
        <dbReference type="Proteomes" id="UP000591131"/>
    </source>
</evidence>
<dbReference type="InterPro" id="IPR001594">
    <property type="entry name" value="Palmitoyltrfase_DHHC"/>
</dbReference>
<name>A0A7J6L1L5_PERCH</name>
<dbReference type="OrthoDB" id="1924421at2759"/>
<feature type="domain" description="Palmitoyltransferase DHHC" evidence="8">
    <location>
        <begin position="121"/>
        <end position="259"/>
    </location>
</feature>
<dbReference type="EC" id="2.3.1.225" evidence="7"/>
<evidence type="ECO:0000256" key="6">
    <source>
        <dbReference type="ARBA" id="ARBA00023315"/>
    </source>
</evidence>
<protein>
    <recommendedName>
        <fullName evidence="7">Palmitoyltransferase</fullName>
        <ecNumber evidence="7">2.3.1.225</ecNumber>
    </recommendedName>
</protein>
<dbReference type="PANTHER" id="PTHR22883">
    <property type="entry name" value="ZINC FINGER DHHC DOMAIN CONTAINING PROTEIN"/>
    <property type="match status" value="1"/>
</dbReference>
<keyword evidence="10" id="KW-1185">Reference proteome</keyword>
<comment type="similarity">
    <text evidence="7">Belongs to the DHHC palmitoyltransferase family.</text>
</comment>
<dbReference type="GO" id="GO:0019706">
    <property type="term" value="F:protein-cysteine S-palmitoyltransferase activity"/>
    <property type="evidence" value="ECO:0007669"/>
    <property type="project" value="UniProtKB-EC"/>
</dbReference>
<dbReference type="PROSITE" id="PS50216">
    <property type="entry name" value="DHHC"/>
    <property type="match status" value="1"/>
</dbReference>
<evidence type="ECO:0000256" key="3">
    <source>
        <dbReference type="ARBA" id="ARBA00022692"/>
    </source>
</evidence>
<dbReference type="InterPro" id="IPR039859">
    <property type="entry name" value="PFA4/ZDH16/20/ERF2-like"/>
</dbReference>